<feature type="compositionally biased region" description="Gly residues" evidence="1">
    <location>
        <begin position="388"/>
        <end position="404"/>
    </location>
</feature>
<evidence type="ECO:0000256" key="2">
    <source>
        <dbReference type="SAM" id="Phobius"/>
    </source>
</evidence>
<proteinExistence type="predicted"/>
<keyword evidence="2" id="KW-0472">Membrane</keyword>
<evidence type="ECO:0000259" key="4">
    <source>
        <dbReference type="PROSITE" id="PS50234"/>
    </source>
</evidence>
<feature type="region of interest" description="Disordered" evidence="1">
    <location>
        <begin position="315"/>
        <end position="626"/>
    </location>
</feature>
<feature type="region of interest" description="Disordered" evidence="1">
    <location>
        <begin position="651"/>
        <end position="678"/>
    </location>
</feature>
<dbReference type="PROSITE" id="PS50234">
    <property type="entry name" value="VWFA"/>
    <property type="match status" value="1"/>
</dbReference>
<gene>
    <name evidence="5" type="ORF">BgAZ_302070</name>
</gene>
<dbReference type="Proteomes" id="UP001230268">
    <property type="component" value="Unassembled WGS sequence"/>
</dbReference>
<dbReference type="SUPFAM" id="SSF53300">
    <property type="entry name" value="vWA-like"/>
    <property type="match status" value="1"/>
</dbReference>
<keyword evidence="2" id="KW-0812">Transmembrane</keyword>
<keyword evidence="6" id="KW-1185">Reference proteome</keyword>
<feature type="domain" description="VWFA" evidence="4">
    <location>
        <begin position="44"/>
        <end position="226"/>
    </location>
</feature>
<keyword evidence="3" id="KW-0732">Signal</keyword>
<keyword evidence="2" id="KW-1133">Transmembrane helix</keyword>
<evidence type="ECO:0000256" key="1">
    <source>
        <dbReference type="SAM" id="MobiDB-lite"/>
    </source>
</evidence>
<accession>A0AAD8LKV6</accession>
<dbReference type="InterPro" id="IPR050525">
    <property type="entry name" value="ECM_Assembly_Org"/>
</dbReference>
<feature type="chain" id="PRO_5042219928" evidence="3">
    <location>
        <begin position="24"/>
        <end position="694"/>
    </location>
</feature>
<feature type="compositionally biased region" description="Low complexity" evidence="1">
    <location>
        <begin position="555"/>
        <end position="574"/>
    </location>
</feature>
<evidence type="ECO:0000256" key="3">
    <source>
        <dbReference type="SAM" id="SignalP"/>
    </source>
</evidence>
<feature type="transmembrane region" description="Helical" evidence="2">
    <location>
        <begin position="630"/>
        <end position="650"/>
    </location>
</feature>
<feature type="compositionally biased region" description="Basic and acidic residues" evidence="1">
    <location>
        <begin position="460"/>
        <end position="522"/>
    </location>
</feature>
<protein>
    <submittedName>
        <fullName evidence="5">von willebrand factor a-like domain containing protein</fullName>
    </submittedName>
</protein>
<feature type="compositionally biased region" description="Polar residues" evidence="1">
    <location>
        <begin position="655"/>
        <end position="664"/>
    </location>
</feature>
<name>A0AAD8LKV6_BABGI</name>
<dbReference type="AlphaFoldDB" id="A0AAD8LKV6"/>
<dbReference type="InterPro" id="IPR002035">
    <property type="entry name" value="VWF_A"/>
</dbReference>
<dbReference type="InterPro" id="IPR036465">
    <property type="entry name" value="vWFA_dom_sf"/>
</dbReference>
<sequence>MVGRTVLLTLLPLTELLISTVLGVSQSGINGSDSAVMKCKRQLDFSVIVDESGSINQQQWEIMYPFLQKIVQSLDLDYSDIRLSLTTFSTGIRSIFTFLDRGSHNQTAALHQLDLMHKTKPKYGMTYTGQALTHVHRFVLPYGRKHAPKAVLLVTDGGSSDPDVTAQAAAMLRDDGVTVLVVGVGNINVSECRGIVGCDATGECPLFVHTEWQEMIGMVNKLMKDVCETVSQDAVCSITWSEWSECNAECNKDGTRIKSIISLDTITNPTVGSNGQSGRTCTEQLTDHPPMIESCIGACHGTGVHQYDLPAPEISGALANGGSEGGAGTRTDGEGGSTLNPAGGSEGGAGTRTDGEGGSSWNPAGGSEGGAGTRTDGEGGSSWNPAGGSEGGAGTRTDGEGGSNETGVYDPEANTTDDKFRKLYGSEAEELVPPAYEGTKGTRDDEVAPIHSNDGNAGSKIEEGKTEPEGRKYGDDGSHTKEGKTEPEGRKYGDDGSHTKEGKTEPEGRQYGDDGTHAKEGMTPESSPGKGVPHGTGLNDHSASETYIPPAGLDSGSTTGSSSESASPGVSGTSVDGSKLRNNGTETGASKEGMFPQATNIGMAGSETGEATSDEDDSGSGFGSGNGAKIAGGVIAGLLLLGAGGGYALYKNKKSTPSTGSTDYTGGDESSKPLTEAETYEVTEFDNNIWGEAT</sequence>
<dbReference type="Pfam" id="PF00092">
    <property type="entry name" value="VWA"/>
    <property type="match status" value="1"/>
</dbReference>
<dbReference type="PANTHER" id="PTHR24020">
    <property type="entry name" value="COLLAGEN ALPHA"/>
    <property type="match status" value="1"/>
</dbReference>
<dbReference type="Gene3D" id="3.40.50.410">
    <property type="entry name" value="von Willebrand factor, type A domain"/>
    <property type="match status" value="1"/>
</dbReference>
<evidence type="ECO:0000313" key="5">
    <source>
        <dbReference type="EMBL" id="KAK1442689.1"/>
    </source>
</evidence>
<dbReference type="EMBL" id="JAVEPI010000003">
    <property type="protein sequence ID" value="KAK1442689.1"/>
    <property type="molecule type" value="Genomic_DNA"/>
</dbReference>
<evidence type="ECO:0000313" key="6">
    <source>
        <dbReference type="Proteomes" id="UP001230268"/>
    </source>
</evidence>
<comment type="caution">
    <text evidence="5">The sequence shown here is derived from an EMBL/GenBank/DDBJ whole genome shotgun (WGS) entry which is preliminary data.</text>
</comment>
<organism evidence="5 6">
    <name type="scientific">Babesia gibsoni</name>
    <dbReference type="NCBI Taxonomy" id="33632"/>
    <lineage>
        <taxon>Eukaryota</taxon>
        <taxon>Sar</taxon>
        <taxon>Alveolata</taxon>
        <taxon>Apicomplexa</taxon>
        <taxon>Aconoidasida</taxon>
        <taxon>Piroplasmida</taxon>
        <taxon>Babesiidae</taxon>
        <taxon>Babesia</taxon>
    </lineage>
</organism>
<dbReference type="SMART" id="SM00327">
    <property type="entry name" value="VWA"/>
    <property type="match status" value="1"/>
</dbReference>
<reference evidence="5" key="1">
    <citation type="submission" date="2023-08" db="EMBL/GenBank/DDBJ databases">
        <title>Draft sequence of the Babesia gibsoni genome.</title>
        <authorList>
            <person name="Yamagishi J.Y."/>
            <person name="Xuan X.X."/>
        </authorList>
    </citation>
    <scope>NUCLEOTIDE SEQUENCE</scope>
    <source>
        <strain evidence="5">Azabu</strain>
    </source>
</reference>
<feature type="signal peptide" evidence="3">
    <location>
        <begin position="1"/>
        <end position="23"/>
    </location>
</feature>